<name>A0A5C8UTJ1_9MICO</name>
<accession>A0A5C8UTJ1</accession>
<dbReference type="PANTHER" id="PTHR34389:SF2">
    <property type="entry name" value="L-RHAMNOSE MUTAROTASE"/>
    <property type="match status" value="1"/>
</dbReference>
<dbReference type="EC" id="5.1.3.32" evidence="1"/>
<protein>
    <submittedName>
        <fullName evidence="1">L-rhamnose mutarotase</fullName>
        <ecNumber evidence="1">5.1.3.32</ecNumber>
    </submittedName>
</protein>
<dbReference type="InterPro" id="IPR011008">
    <property type="entry name" value="Dimeric_a/b-barrel"/>
</dbReference>
<keyword evidence="2" id="KW-1185">Reference proteome</keyword>
<evidence type="ECO:0000313" key="1">
    <source>
        <dbReference type="EMBL" id="TXN30959.1"/>
    </source>
</evidence>
<dbReference type="RefSeq" id="WP_147782545.1">
    <property type="nucleotide sequence ID" value="NZ_VRMG01000005.1"/>
</dbReference>
<reference evidence="1 2" key="1">
    <citation type="submission" date="2019-08" db="EMBL/GenBank/DDBJ databases">
        <title>Bacterial whole genome sequence for Glaciihabitans sp. CHu50b-6-2.</title>
        <authorList>
            <person name="Jin L."/>
        </authorList>
    </citation>
    <scope>NUCLEOTIDE SEQUENCE [LARGE SCALE GENOMIC DNA]</scope>
    <source>
        <strain evidence="1 2">CHu50b-6-2</strain>
    </source>
</reference>
<dbReference type="PANTHER" id="PTHR34389">
    <property type="entry name" value="L-RHAMNOSE MUTAROTASE"/>
    <property type="match status" value="1"/>
</dbReference>
<dbReference type="Gene3D" id="3.30.70.100">
    <property type="match status" value="1"/>
</dbReference>
<dbReference type="SUPFAM" id="SSF54909">
    <property type="entry name" value="Dimeric alpha+beta barrel"/>
    <property type="match status" value="1"/>
</dbReference>
<dbReference type="Pfam" id="PF05336">
    <property type="entry name" value="rhaM"/>
    <property type="match status" value="1"/>
</dbReference>
<dbReference type="EMBL" id="VRMG01000005">
    <property type="protein sequence ID" value="TXN30959.1"/>
    <property type="molecule type" value="Genomic_DNA"/>
</dbReference>
<dbReference type="GO" id="GO:0062192">
    <property type="term" value="F:L-rhamnose mutarotase activity"/>
    <property type="evidence" value="ECO:0007669"/>
    <property type="project" value="UniProtKB-EC"/>
</dbReference>
<dbReference type="AlphaFoldDB" id="A0A5C8UTJ1"/>
<dbReference type="Proteomes" id="UP000321379">
    <property type="component" value="Unassembled WGS sequence"/>
</dbReference>
<gene>
    <name evidence="1" type="ORF">FVP33_04985</name>
</gene>
<sequence>MKRIASVIGLPPESVERYESLHAAVWPAVLARLSASNIVNYSIYRYGELLFSYLEYVGEDFDADMAAMAADPATQEWWAVCMPLQRPVDDRAEGEWWKEIPELFHLH</sequence>
<proteinExistence type="predicted"/>
<keyword evidence="1" id="KW-0413">Isomerase</keyword>
<organism evidence="1 2">
    <name type="scientific">Lacisediminihabitans profunda</name>
    <dbReference type="NCBI Taxonomy" id="2594790"/>
    <lineage>
        <taxon>Bacteria</taxon>
        <taxon>Bacillati</taxon>
        <taxon>Actinomycetota</taxon>
        <taxon>Actinomycetes</taxon>
        <taxon>Micrococcales</taxon>
        <taxon>Microbacteriaceae</taxon>
        <taxon>Lacisediminihabitans</taxon>
    </lineage>
</organism>
<comment type="caution">
    <text evidence="1">The sequence shown here is derived from an EMBL/GenBank/DDBJ whole genome shotgun (WGS) entry which is preliminary data.</text>
</comment>
<dbReference type="InterPro" id="IPR008000">
    <property type="entry name" value="Rham/fucose_mutarotase"/>
</dbReference>
<evidence type="ECO:0000313" key="2">
    <source>
        <dbReference type="Proteomes" id="UP000321379"/>
    </source>
</evidence>